<name>A0A8D8B9F8_CULPI</name>
<feature type="region of interest" description="Disordered" evidence="1">
    <location>
        <begin position="101"/>
        <end position="128"/>
    </location>
</feature>
<reference evidence="2" key="1">
    <citation type="submission" date="2021-05" db="EMBL/GenBank/DDBJ databases">
        <authorList>
            <person name="Alioto T."/>
            <person name="Alioto T."/>
            <person name="Gomez Garrido J."/>
        </authorList>
    </citation>
    <scope>NUCLEOTIDE SEQUENCE</scope>
</reference>
<evidence type="ECO:0000256" key="1">
    <source>
        <dbReference type="SAM" id="MobiDB-lite"/>
    </source>
</evidence>
<dbReference type="AlphaFoldDB" id="A0A8D8B9F8"/>
<proteinExistence type="predicted"/>
<organism evidence="2">
    <name type="scientific">Culex pipiens</name>
    <name type="common">House mosquito</name>
    <dbReference type="NCBI Taxonomy" id="7175"/>
    <lineage>
        <taxon>Eukaryota</taxon>
        <taxon>Metazoa</taxon>
        <taxon>Ecdysozoa</taxon>
        <taxon>Arthropoda</taxon>
        <taxon>Hexapoda</taxon>
        <taxon>Insecta</taxon>
        <taxon>Pterygota</taxon>
        <taxon>Neoptera</taxon>
        <taxon>Endopterygota</taxon>
        <taxon>Diptera</taxon>
        <taxon>Nematocera</taxon>
        <taxon>Culicoidea</taxon>
        <taxon>Culicidae</taxon>
        <taxon>Culicinae</taxon>
        <taxon>Culicini</taxon>
        <taxon>Culex</taxon>
        <taxon>Culex</taxon>
    </lineage>
</organism>
<accession>A0A8D8B9F8</accession>
<dbReference type="EMBL" id="HBUE01068831">
    <property type="protein sequence ID" value="CAG6471864.1"/>
    <property type="molecule type" value="Transcribed_RNA"/>
</dbReference>
<evidence type="ECO:0000313" key="2">
    <source>
        <dbReference type="EMBL" id="CAG6471864.1"/>
    </source>
</evidence>
<sequence length="128" mass="15544">MISQYLIRQLRYYKMENLPSDRKSDRCFRRIALTQLTSDRHRKRSSNFHQLHQPSWYKLSPQRCPPKLSSLRPWTADAAGANWTRCHFRWHSRATARWTTFRENRPLSHHRDQPRPHTLSPRRDPLPC</sequence>
<protein>
    <submittedName>
        <fullName evidence="2">(northern house mosquito) hypothetical protein</fullName>
    </submittedName>
</protein>